<dbReference type="InterPro" id="IPR043129">
    <property type="entry name" value="ATPase_NBD"/>
</dbReference>
<dbReference type="GO" id="GO:0004309">
    <property type="term" value="F:exopolyphosphatase activity"/>
    <property type="evidence" value="ECO:0007669"/>
    <property type="project" value="UniProtKB-EC"/>
</dbReference>
<evidence type="ECO:0000256" key="4">
    <source>
        <dbReference type="ARBA" id="ARBA00011738"/>
    </source>
</evidence>
<dbReference type="PIRSF" id="PIRSF001267">
    <property type="entry name" value="Pyrophosphatase_GppA_Ppx"/>
    <property type="match status" value="1"/>
</dbReference>
<comment type="subcellular location">
    <subcellularLocation>
        <location evidence="2">Cell membrane</location>
        <topology evidence="2">Peripheral membrane protein</topology>
    </subcellularLocation>
</comment>
<dbReference type="Gene3D" id="3.30.420.40">
    <property type="match status" value="1"/>
</dbReference>
<gene>
    <name evidence="13" type="primary">ppx</name>
    <name evidence="13" type="ORF">CWI80_06315</name>
</gene>
<dbReference type="GO" id="GO:0006798">
    <property type="term" value="P:polyphosphate catabolic process"/>
    <property type="evidence" value="ECO:0007669"/>
    <property type="project" value="TreeGrafter"/>
</dbReference>
<name>A0A432ZAK1_9GAMM</name>
<evidence type="ECO:0000256" key="6">
    <source>
        <dbReference type="ARBA" id="ARBA00020416"/>
    </source>
</evidence>
<dbReference type="InterPro" id="IPR030673">
    <property type="entry name" value="PyroPPase_GppA_Ppx"/>
</dbReference>
<dbReference type="InterPro" id="IPR048950">
    <property type="entry name" value="Ppx_GppA_C"/>
</dbReference>
<evidence type="ECO:0000313" key="14">
    <source>
        <dbReference type="Proteomes" id="UP000287022"/>
    </source>
</evidence>
<sequence length="501" mass="56413">MAMTESVTPDYFAALDLGSNSFHLVTTRVLDEQLQPLLKFKQKVRLASGLTKQHKLSEEAMERGLEALRLCAQRLEGFRPEQVSVVATHTLREAKNADVFLARAAEFLPYPIHIISGHEEARLIYRGVAQTSSNQGRRLVIDIGGGSTEVITGDEFEPKILASHAMGCVSFTERFFRQGKLSDNRFKRALVAARSELESVAASLRKFNACQILGTSGTVKAIAQWVQLRDQSAPDQITRAALQTCVEQLLNLKNLADFNVPGVDADRTPVIAAGLAILVAVMDELELERIAYHDAALRDGVLYELAERVIRHRDVRQRTIDGLASRYQVDQSQAQRVAETAAYLFEQVRQPWSLTEPMWLARLQWAARLHEVGLQINSSSIQNHSGYILAHADMPGFSKEEQAFLAALVRHFRKKIRLETMPELYLFEQRDLWRLIALLRLAVLFNTDRQPSLLLKKIQVRQDTLLLTLTPEGNDNAMLRNDLQQEAKQLGKLGILLRIHG</sequence>
<dbReference type="PANTHER" id="PTHR30005">
    <property type="entry name" value="EXOPOLYPHOSPHATASE"/>
    <property type="match status" value="1"/>
</dbReference>
<dbReference type="STRING" id="1122124.GCA_000423165_00151"/>
<dbReference type="InterPro" id="IPR050273">
    <property type="entry name" value="GppA/Ppx_hydrolase"/>
</dbReference>
<evidence type="ECO:0000256" key="3">
    <source>
        <dbReference type="ARBA" id="ARBA00007125"/>
    </source>
</evidence>
<protein>
    <recommendedName>
        <fullName evidence="6">Exopolyphosphatase</fullName>
        <ecNumber evidence="5">3.6.1.11</ecNumber>
    </recommendedName>
</protein>
<feature type="domain" description="Ppx/GppA phosphatase N-terminal" evidence="11">
    <location>
        <begin position="30"/>
        <end position="307"/>
    </location>
</feature>
<evidence type="ECO:0000256" key="8">
    <source>
        <dbReference type="ARBA" id="ARBA00022801"/>
    </source>
</evidence>
<dbReference type="Proteomes" id="UP000287022">
    <property type="component" value="Unassembled WGS sequence"/>
</dbReference>
<evidence type="ECO:0000256" key="9">
    <source>
        <dbReference type="ARBA" id="ARBA00023136"/>
    </source>
</evidence>
<feature type="domain" description="Ppx/GppA phosphatase C-terminal" evidence="12">
    <location>
        <begin position="315"/>
        <end position="486"/>
    </location>
</feature>
<evidence type="ECO:0000313" key="13">
    <source>
        <dbReference type="EMBL" id="RUO74939.1"/>
    </source>
</evidence>
<keyword evidence="7" id="KW-1003">Cell membrane</keyword>
<dbReference type="EC" id="3.6.1.11" evidence="5"/>
<proteinExistence type="inferred from homology"/>
<dbReference type="Pfam" id="PF21447">
    <property type="entry name" value="Ppx-GppA_III"/>
    <property type="match status" value="1"/>
</dbReference>
<keyword evidence="9" id="KW-0472">Membrane</keyword>
<comment type="similarity">
    <text evidence="3">Belongs to the GppA/Ppx family.</text>
</comment>
<reference evidence="14" key="1">
    <citation type="journal article" date="2018" name="Front. Microbiol.">
        <title>Genome-Based Analysis Reveals the Taxonomy and Diversity of the Family Idiomarinaceae.</title>
        <authorList>
            <person name="Liu Y."/>
            <person name="Lai Q."/>
            <person name="Shao Z."/>
        </authorList>
    </citation>
    <scope>NUCLEOTIDE SEQUENCE [LARGE SCALE GENOMIC DNA]</scope>
    <source>
        <strain evidence="14">c121</strain>
    </source>
</reference>
<dbReference type="GO" id="GO:0005886">
    <property type="term" value="C:plasma membrane"/>
    <property type="evidence" value="ECO:0007669"/>
    <property type="project" value="UniProtKB-SubCell"/>
</dbReference>
<accession>A0A432ZAK1</accession>
<evidence type="ECO:0000259" key="11">
    <source>
        <dbReference type="Pfam" id="PF02541"/>
    </source>
</evidence>
<dbReference type="FunFam" id="3.30.420.40:FF:000023">
    <property type="entry name" value="Guanosine-5'-triphosphate,3'-diphosphate pyrophosphatase"/>
    <property type="match status" value="1"/>
</dbReference>
<evidence type="ECO:0000256" key="7">
    <source>
        <dbReference type="ARBA" id="ARBA00022475"/>
    </source>
</evidence>
<dbReference type="EMBL" id="PIQE01000001">
    <property type="protein sequence ID" value="RUO74939.1"/>
    <property type="molecule type" value="Genomic_DNA"/>
</dbReference>
<comment type="subunit">
    <text evidence="4">Homodimer.</text>
</comment>
<dbReference type="CDD" id="cd24053">
    <property type="entry name" value="ASKHA_NBD_EcPPX-GppA-like"/>
    <property type="match status" value="1"/>
</dbReference>
<dbReference type="InterPro" id="IPR022371">
    <property type="entry name" value="Exopolyphosphatase"/>
</dbReference>
<keyword evidence="8" id="KW-0378">Hydrolase</keyword>
<comment type="catalytic activity">
    <reaction evidence="10">
        <text>[phosphate](n) + H2O = [phosphate](n-1) + phosphate + H(+)</text>
        <dbReference type="Rhea" id="RHEA:21528"/>
        <dbReference type="Rhea" id="RHEA-COMP:9859"/>
        <dbReference type="Rhea" id="RHEA-COMP:14279"/>
        <dbReference type="ChEBI" id="CHEBI:15377"/>
        <dbReference type="ChEBI" id="CHEBI:15378"/>
        <dbReference type="ChEBI" id="CHEBI:16838"/>
        <dbReference type="ChEBI" id="CHEBI:43474"/>
        <dbReference type="EC" id="3.6.1.11"/>
    </reaction>
</comment>
<comment type="cofactor">
    <cofactor evidence="1">
        <name>Mg(2+)</name>
        <dbReference type="ChEBI" id="CHEBI:18420"/>
    </cofactor>
</comment>
<evidence type="ECO:0000256" key="2">
    <source>
        <dbReference type="ARBA" id="ARBA00004202"/>
    </source>
</evidence>
<comment type="caution">
    <text evidence="13">The sequence shown here is derived from an EMBL/GenBank/DDBJ whole genome shotgun (WGS) entry which is preliminary data.</text>
</comment>
<organism evidence="13 14">
    <name type="scientific">Pseudidiomarina sediminum</name>
    <dbReference type="NCBI Taxonomy" id="431675"/>
    <lineage>
        <taxon>Bacteria</taxon>
        <taxon>Pseudomonadati</taxon>
        <taxon>Pseudomonadota</taxon>
        <taxon>Gammaproteobacteria</taxon>
        <taxon>Alteromonadales</taxon>
        <taxon>Idiomarinaceae</taxon>
        <taxon>Pseudidiomarina</taxon>
    </lineage>
</organism>
<dbReference type="Gene3D" id="1.10.3210.10">
    <property type="entry name" value="Hypothetical protein af1432"/>
    <property type="match status" value="1"/>
</dbReference>
<dbReference type="NCBIfam" id="TIGR03706">
    <property type="entry name" value="exo_poly_only"/>
    <property type="match status" value="1"/>
</dbReference>
<dbReference type="InterPro" id="IPR003695">
    <property type="entry name" value="Ppx_GppA_N"/>
</dbReference>
<dbReference type="SUPFAM" id="SSF109604">
    <property type="entry name" value="HD-domain/PDEase-like"/>
    <property type="match status" value="1"/>
</dbReference>
<dbReference type="Pfam" id="PF02541">
    <property type="entry name" value="Ppx-GppA"/>
    <property type="match status" value="1"/>
</dbReference>
<evidence type="ECO:0000256" key="10">
    <source>
        <dbReference type="ARBA" id="ARBA00047607"/>
    </source>
</evidence>
<dbReference type="Gene3D" id="3.30.420.150">
    <property type="entry name" value="Exopolyphosphatase. Domain 2"/>
    <property type="match status" value="1"/>
</dbReference>
<keyword evidence="14" id="KW-1185">Reference proteome</keyword>
<evidence type="ECO:0000256" key="1">
    <source>
        <dbReference type="ARBA" id="ARBA00001946"/>
    </source>
</evidence>
<dbReference type="SUPFAM" id="SSF53067">
    <property type="entry name" value="Actin-like ATPase domain"/>
    <property type="match status" value="2"/>
</dbReference>
<evidence type="ECO:0000256" key="5">
    <source>
        <dbReference type="ARBA" id="ARBA00012451"/>
    </source>
</evidence>
<dbReference type="PANTHER" id="PTHR30005:SF14">
    <property type="entry name" value="EXOPOLYPHOSPHATASE"/>
    <property type="match status" value="1"/>
</dbReference>
<dbReference type="AlphaFoldDB" id="A0A432ZAK1"/>
<evidence type="ECO:0000259" key="12">
    <source>
        <dbReference type="Pfam" id="PF21447"/>
    </source>
</evidence>